<reference evidence="1 2" key="1">
    <citation type="journal article" date="2011" name="Stand. Genomic Sci.">
        <title>Complete genome of the onion pathogen Enterobacter cloacae EcWSU1.</title>
        <authorList>
            <person name="Humann J.L."/>
            <person name="Wildung M."/>
            <person name="Cheng C.H."/>
            <person name="Lee T."/>
            <person name="Stewart J.E."/>
            <person name="Drew J.C."/>
            <person name="Triplett E.W."/>
            <person name="Main D."/>
            <person name="Schroeder B.K."/>
        </authorList>
    </citation>
    <scope>NUCLEOTIDE SEQUENCE [LARGE SCALE GENOMIC DNA]</scope>
    <source>
        <strain evidence="1 2">EcWSU1</strain>
    </source>
</reference>
<sequence length="33" mass="3846">MESAMFISDGKVNDNVNENYYYDRRIICETLAA</sequence>
<name>G8LMX0_9ENTR</name>
<gene>
    <name evidence="1" type="ORF">EcWSU1_00761</name>
</gene>
<dbReference type="EMBL" id="CP002886">
    <property type="protein sequence ID" value="AEW72201.1"/>
    <property type="molecule type" value="Genomic_DNA"/>
</dbReference>
<dbReference type="HOGENOM" id="CLU_3381689_0_0_6"/>
<dbReference type="KEGG" id="eec:EcWSU1_00761"/>
<evidence type="ECO:0000313" key="1">
    <source>
        <dbReference type="EMBL" id="AEW72201.1"/>
    </source>
</evidence>
<evidence type="ECO:0000313" key="2">
    <source>
        <dbReference type="Proteomes" id="UP000007838"/>
    </source>
</evidence>
<accession>G8LMX0</accession>
<protein>
    <submittedName>
        <fullName evidence="1">Uncharacterized protein</fullName>
    </submittedName>
</protein>
<dbReference type="Proteomes" id="UP000007838">
    <property type="component" value="Chromosome"/>
</dbReference>
<dbReference type="AlphaFoldDB" id="G8LMX0"/>
<organism evidence="1 2">
    <name type="scientific">Enterobacter ludwigii</name>
    <dbReference type="NCBI Taxonomy" id="299767"/>
    <lineage>
        <taxon>Bacteria</taxon>
        <taxon>Pseudomonadati</taxon>
        <taxon>Pseudomonadota</taxon>
        <taxon>Gammaproteobacteria</taxon>
        <taxon>Enterobacterales</taxon>
        <taxon>Enterobacteriaceae</taxon>
        <taxon>Enterobacter</taxon>
        <taxon>Enterobacter cloacae complex</taxon>
    </lineage>
</organism>
<proteinExistence type="predicted"/>